<evidence type="ECO:0000313" key="3">
    <source>
        <dbReference type="Proteomes" id="UP000505377"/>
    </source>
</evidence>
<dbReference type="Gene3D" id="3.60.15.10">
    <property type="entry name" value="Ribonuclease Z/Hydroxyacylglutathione hydrolase-like"/>
    <property type="match status" value="1"/>
</dbReference>
<dbReference type="SUPFAM" id="SSF56281">
    <property type="entry name" value="Metallo-hydrolase/oxidoreductase"/>
    <property type="match status" value="1"/>
</dbReference>
<proteinExistence type="predicted"/>
<sequence>MVNNTGVVVGDDGDLLLVDTTSTEARTRALLDACATLSDRHARLLVNTHHHGDHTFGNWMLPPTTTVVGHARCRDEVLAAGFLAAQVLAGPDYGRQELRPPDLTFDDRLVLHAGGRRVELIHLGPAHTTNDVVVWLPEERVLFAGDLCFAGGQPFLVEGSVAGYREALAGIRALRPAVLVPGHGPVQRGTEVPALLDDLDAYAAFVTGVAQDAHRAGRTPLQAALAHRDNPFATWQETERLVGNLHRAYAELDGAPLARLDLTAIWPEMTTFHGGPIPCHA</sequence>
<dbReference type="Proteomes" id="UP000505377">
    <property type="component" value="Chromosome"/>
</dbReference>
<protein>
    <submittedName>
        <fullName evidence="2">MBL fold metallo-hydrolase</fullName>
    </submittedName>
</protein>
<dbReference type="InterPro" id="IPR036866">
    <property type="entry name" value="RibonucZ/Hydroxyglut_hydro"/>
</dbReference>
<dbReference type="AlphaFoldDB" id="A0A6M6JWL7"/>
<evidence type="ECO:0000259" key="1">
    <source>
        <dbReference type="SMART" id="SM00849"/>
    </source>
</evidence>
<gene>
    <name evidence="2" type="ORF">HOP40_26575</name>
</gene>
<dbReference type="PANTHER" id="PTHR42951">
    <property type="entry name" value="METALLO-BETA-LACTAMASE DOMAIN-CONTAINING"/>
    <property type="match status" value="1"/>
</dbReference>
<dbReference type="Pfam" id="PF00753">
    <property type="entry name" value="Lactamase_B"/>
    <property type="match status" value="1"/>
</dbReference>
<dbReference type="KEGG" id="pbro:HOP40_26575"/>
<dbReference type="GO" id="GO:0016787">
    <property type="term" value="F:hydrolase activity"/>
    <property type="evidence" value="ECO:0007669"/>
    <property type="project" value="UniProtKB-KW"/>
</dbReference>
<dbReference type="InterPro" id="IPR001279">
    <property type="entry name" value="Metallo-B-lactamas"/>
</dbReference>
<accession>A0A6M6JWL7</accession>
<evidence type="ECO:0000313" key="2">
    <source>
        <dbReference type="EMBL" id="QJY50939.1"/>
    </source>
</evidence>
<name>A0A6M6JWL7_9PSEU</name>
<keyword evidence="3" id="KW-1185">Reference proteome</keyword>
<dbReference type="InterPro" id="IPR050855">
    <property type="entry name" value="NDM-1-like"/>
</dbReference>
<dbReference type="CDD" id="cd16282">
    <property type="entry name" value="metallo-hydrolase-like_MBL-fold"/>
    <property type="match status" value="1"/>
</dbReference>
<feature type="domain" description="Metallo-beta-lactamase" evidence="1">
    <location>
        <begin position="3"/>
        <end position="183"/>
    </location>
</feature>
<reference evidence="2 3" key="1">
    <citation type="submission" date="2020-05" db="EMBL/GenBank/DDBJ databases">
        <authorList>
            <person name="Mo P."/>
        </authorList>
    </citation>
    <scope>NUCLEOTIDE SEQUENCE [LARGE SCALE GENOMIC DNA]</scope>
    <source>
        <strain evidence="2 3">Gen01</strain>
    </source>
</reference>
<organism evidence="2 3">
    <name type="scientific">Pseudonocardia broussonetiae</name>
    <dbReference type="NCBI Taxonomy" id="2736640"/>
    <lineage>
        <taxon>Bacteria</taxon>
        <taxon>Bacillati</taxon>
        <taxon>Actinomycetota</taxon>
        <taxon>Actinomycetes</taxon>
        <taxon>Pseudonocardiales</taxon>
        <taxon>Pseudonocardiaceae</taxon>
        <taxon>Pseudonocardia</taxon>
    </lineage>
</organism>
<dbReference type="EMBL" id="CP053564">
    <property type="protein sequence ID" value="QJY50939.1"/>
    <property type="molecule type" value="Genomic_DNA"/>
</dbReference>
<keyword evidence="2" id="KW-0378">Hydrolase</keyword>
<dbReference type="PANTHER" id="PTHR42951:SF4">
    <property type="entry name" value="ACYL-COENZYME A THIOESTERASE MBLAC2"/>
    <property type="match status" value="1"/>
</dbReference>
<dbReference type="SMART" id="SM00849">
    <property type="entry name" value="Lactamase_B"/>
    <property type="match status" value="1"/>
</dbReference>